<evidence type="ECO:0000313" key="2">
    <source>
        <dbReference type="EMBL" id="CAG8972593.1"/>
    </source>
</evidence>
<proteinExistence type="predicted"/>
<feature type="region of interest" description="Disordered" evidence="1">
    <location>
        <begin position="1"/>
        <end position="30"/>
    </location>
</feature>
<dbReference type="OrthoDB" id="10546212at2759"/>
<dbReference type="Proteomes" id="UP000701801">
    <property type="component" value="Unassembled WGS sequence"/>
</dbReference>
<keyword evidence="3" id="KW-1185">Reference proteome</keyword>
<accession>A0A9N9LEG3</accession>
<feature type="compositionally biased region" description="Low complexity" evidence="1">
    <location>
        <begin position="11"/>
        <end position="29"/>
    </location>
</feature>
<sequence length="189" mass="20596">MLRGRGPKPVPSSSSSSSPTKQTKTTKTTMKLFRADEPFAAISPRPQGLAKDSKKSGWKEGIVTLNPRTTQEYKVFVQWGVTVPGPVYKEFVERVCAQAAREHDHGFVLIRSCLHATSRAGTKPTVNNGKPVPAYKRDDPHITAGFGPPLSSPRPTEFKPSPPMSTVATHPPHTAVLPVVPQRVKMIIP</sequence>
<evidence type="ECO:0000256" key="1">
    <source>
        <dbReference type="SAM" id="MobiDB-lite"/>
    </source>
</evidence>
<dbReference type="AlphaFoldDB" id="A0A9N9LEG3"/>
<name>A0A9N9LEG3_9HELO</name>
<dbReference type="EMBL" id="CAJVRM010000049">
    <property type="protein sequence ID" value="CAG8972593.1"/>
    <property type="molecule type" value="Genomic_DNA"/>
</dbReference>
<comment type="caution">
    <text evidence="2">The sequence shown here is derived from an EMBL/GenBank/DDBJ whole genome shotgun (WGS) entry which is preliminary data.</text>
</comment>
<organism evidence="2 3">
    <name type="scientific">Hymenoscyphus albidus</name>
    <dbReference type="NCBI Taxonomy" id="595503"/>
    <lineage>
        <taxon>Eukaryota</taxon>
        <taxon>Fungi</taxon>
        <taxon>Dikarya</taxon>
        <taxon>Ascomycota</taxon>
        <taxon>Pezizomycotina</taxon>
        <taxon>Leotiomycetes</taxon>
        <taxon>Helotiales</taxon>
        <taxon>Helotiaceae</taxon>
        <taxon>Hymenoscyphus</taxon>
    </lineage>
</organism>
<gene>
    <name evidence="2" type="ORF">HYALB_00005362</name>
</gene>
<reference evidence="2" key="1">
    <citation type="submission" date="2021-07" db="EMBL/GenBank/DDBJ databases">
        <authorList>
            <person name="Durling M."/>
        </authorList>
    </citation>
    <scope>NUCLEOTIDE SEQUENCE</scope>
</reference>
<evidence type="ECO:0000313" key="3">
    <source>
        <dbReference type="Proteomes" id="UP000701801"/>
    </source>
</evidence>
<feature type="region of interest" description="Disordered" evidence="1">
    <location>
        <begin position="120"/>
        <end position="170"/>
    </location>
</feature>
<protein>
    <submittedName>
        <fullName evidence="2">Uncharacterized protein</fullName>
    </submittedName>
</protein>